<evidence type="ECO:0000313" key="2">
    <source>
        <dbReference type="EMBL" id="QTC92870.1"/>
    </source>
</evidence>
<name>A0A975C3L8_9CAUL</name>
<keyword evidence="3" id="KW-1185">Reference proteome</keyword>
<reference evidence="2" key="1">
    <citation type="submission" date="2020-09" db="EMBL/GenBank/DDBJ databases">
        <title>Brevundimonas sp. LVF2 isolated from a puddle in Goettingen, Germany.</title>
        <authorList>
            <person name="Friedrich I."/>
            <person name="Klassen A."/>
            <person name="Hannes N."/>
            <person name="Schneider D."/>
            <person name="Hertel R."/>
            <person name="Daniel R."/>
        </authorList>
    </citation>
    <scope>NUCLEOTIDE SEQUENCE</scope>
    <source>
        <strain evidence="2">LVF2</strain>
    </source>
</reference>
<sequence length="65" mass="6735">MSDDKTGRGGQDGDPVRPQEDREDPPRGEGRPGSDAWTPDPAQPGGTPARRETPPGAPGTDAGTR</sequence>
<accession>A0A975C3L8</accession>
<proteinExistence type="predicted"/>
<dbReference type="Proteomes" id="UP000663918">
    <property type="component" value="Chromosome"/>
</dbReference>
<evidence type="ECO:0000256" key="1">
    <source>
        <dbReference type="SAM" id="MobiDB-lite"/>
    </source>
</evidence>
<organism evidence="2 3">
    <name type="scientific">Brevundimonas goettingensis</name>
    <dbReference type="NCBI Taxonomy" id="2774190"/>
    <lineage>
        <taxon>Bacteria</taxon>
        <taxon>Pseudomonadati</taxon>
        <taxon>Pseudomonadota</taxon>
        <taxon>Alphaproteobacteria</taxon>
        <taxon>Caulobacterales</taxon>
        <taxon>Caulobacteraceae</taxon>
        <taxon>Brevundimonas</taxon>
    </lineage>
</organism>
<feature type="region of interest" description="Disordered" evidence="1">
    <location>
        <begin position="1"/>
        <end position="65"/>
    </location>
</feature>
<dbReference type="AlphaFoldDB" id="A0A975C3L8"/>
<feature type="compositionally biased region" description="Basic and acidic residues" evidence="1">
    <location>
        <begin position="14"/>
        <end position="32"/>
    </location>
</feature>
<protein>
    <submittedName>
        <fullName evidence="2">Uncharacterized protein</fullName>
    </submittedName>
</protein>
<gene>
    <name evidence="2" type="ORF">IFJ75_08510</name>
</gene>
<dbReference type="RefSeq" id="WP_207932150.1">
    <property type="nucleotide sequence ID" value="NZ_CP062222.1"/>
</dbReference>
<evidence type="ECO:0000313" key="3">
    <source>
        <dbReference type="Proteomes" id="UP000663918"/>
    </source>
</evidence>
<dbReference type="KEGG" id="bgoe:IFJ75_08510"/>
<dbReference type="EMBL" id="CP062222">
    <property type="protein sequence ID" value="QTC92870.1"/>
    <property type="molecule type" value="Genomic_DNA"/>
</dbReference>